<evidence type="ECO:0000259" key="5">
    <source>
        <dbReference type="Pfam" id="PF05726"/>
    </source>
</evidence>
<keyword evidence="2" id="KW-0479">Metal-binding</keyword>
<dbReference type="Pfam" id="PF05726">
    <property type="entry name" value="Pirin_C"/>
    <property type="match status" value="1"/>
</dbReference>
<evidence type="ECO:0000313" key="6">
    <source>
        <dbReference type="EMBL" id="MBN7797656.1"/>
    </source>
</evidence>
<reference evidence="6" key="1">
    <citation type="submission" date="2021-02" db="EMBL/GenBank/DDBJ databases">
        <title>PHA producing bacteria isolated from coastal sediment in Guangdong, Shenzhen.</title>
        <authorList>
            <person name="Zheng W."/>
            <person name="Yu S."/>
            <person name="Huang Y."/>
        </authorList>
    </citation>
    <scope>NUCLEOTIDE SEQUENCE</scope>
    <source>
        <strain evidence="6">TN14-10</strain>
    </source>
</reference>
<evidence type="ECO:0000259" key="4">
    <source>
        <dbReference type="Pfam" id="PF02678"/>
    </source>
</evidence>
<comment type="similarity">
    <text evidence="1 3">Belongs to the pirin family.</text>
</comment>
<dbReference type="PANTHER" id="PTHR13903:SF8">
    <property type="entry name" value="PIRIN"/>
    <property type="match status" value="1"/>
</dbReference>
<dbReference type="InterPro" id="IPR012093">
    <property type="entry name" value="Pirin"/>
</dbReference>
<keyword evidence="2" id="KW-0408">Iron</keyword>
<feature type="domain" description="Pirin C-terminal" evidence="5">
    <location>
        <begin position="193"/>
        <end position="289"/>
    </location>
</feature>
<dbReference type="PIRSF" id="PIRSF006232">
    <property type="entry name" value="Pirin"/>
    <property type="match status" value="1"/>
</dbReference>
<keyword evidence="7" id="KW-1185">Reference proteome</keyword>
<evidence type="ECO:0000256" key="2">
    <source>
        <dbReference type="PIRSR" id="PIRSR006232-1"/>
    </source>
</evidence>
<feature type="binding site" evidence="2">
    <location>
        <position position="120"/>
    </location>
    <ligand>
        <name>Fe cation</name>
        <dbReference type="ChEBI" id="CHEBI:24875"/>
    </ligand>
</feature>
<feature type="domain" description="Pirin N-terminal" evidence="4">
    <location>
        <begin position="36"/>
        <end position="140"/>
    </location>
</feature>
<comment type="cofactor">
    <cofactor evidence="2">
        <name>Fe cation</name>
        <dbReference type="ChEBI" id="CHEBI:24875"/>
    </cofactor>
    <text evidence="2">Binds 1 Fe cation per subunit.</text>
</comment>
<proteinExistence type="inferred from homology"/>
<evidence type="ECO:0000256" key="3">
    <source>
        <dbReference type="RuleBase" id="RU003457"/>
    </source>
</evidence>
<dbReference type="InterPro" id="IPR014710">
    <property type="entry name" value="RmlC-like_jellyroll"/>
</dbReference>
<dbReference type="RefSeq" id="WP_206561106.1">
    <property type="nucleotide sequence ID" value="NZ_JAFKCZ010000009.1"/>
</dbReference>
<evidence type="ECO:0000313" key="7">
    <source>
        <dbReference type="Proteomes" id="UP000664303"/>
    </source>
</evidence>
<dbReference type="SUPFAM" id="SSF51182">
    <property type="entry name" value="RmlC-like cupins"/>
    <property type="match status" value="1"/>
</dbReference>
<dbReference type="AlphaFoldDB" id="A0A939IKT0"/>
<evidence type="ECO:0000256" key="1">
    <source>
        <dbReference type="ARBA" id="ARBA00008416"/>
    </source>
</evidence>
<dbReference type="Proteomes" id="UP000664303">
    <property type="component" value="Unassembled WGS sequence"/>
</dbReference>
<dbReference type="PANTHER" id="PTHR13903">
    <property type="entry name" value="PIRIN-RELATED"/>
    <property type="match status" value="1"/>
</dbReference>
<dbReference type="InterPro" id="IPR003829">
    <property type="entry name" value="Pirin_N_dom"/>
</dbReference>
<dbReference type="InterPro" id="IPR011051">
    <property type="entry name" value="RmlC_Cupin_sf"/>
</dbReference>
<dbReference type="EMBL" id="JAFKCZ010000009">
    <property type="protein sequence ID" value="MBN7797656.1"/>
    <property type="molecule type" value="Genomic_DNA"/>
</dbReference>
<protein>
    <submittedName>
        <fullName evidence="6">Pirin family protein</fullName>
    </submittedName>
</protein>
<comment type="caution">
    <text evidence="6">The sequence shown here is derived from an EMBL/GenBank/DDBJ whole genome shotgun (WGS) entry which is preliminary data.</text>
</comment>
<feature type="binding site" evidence="2">
    <location>
        <position position="74"/>
    </location>
    <ligand>
        <name>Fe cation</name>
        <dbReference type="ChEBI" id="CHEBI:24875"/>
    </ligand>
</feature>
<dbReference type="CDD" id="cd02247">
    <property type="entry name" value="cupin_pirin_C"/>
    <property type="match status" value="1"/>
</dbReference>
<dbReference type="Pfam" id="PF02678">
    <property type="entry name" value="Pirin"/>
    <property type="match status" value="1"/>
</dbReference>
<dbReference type="InterPro" id="IPR008778">
    <property type="entry name" value="Pirin_C_dom"/>
</dbReference>
<dbReference type="GO" id="GO:0046872">
    <property type="term" value="F:metal ion binding"/>
    <property type="evidence" value="ECO:0007669"/>
    <property type="project" value="UniProtKB-KW"/>
</dbReference>
<feature type="binding site" evidence="2">
    <location>
        <position position="118"/>
    </location>
    <ligand>
        <name>Fe cation</name>
        <dbReference type="ChEBI" id="CHEBI:24875"/>
    </ligand>
</feature>
<accession>A0A939IKT0</accession>
<sequence>MSNLLQQLEQPCDLDSDCGAIEMIIKPREKDLGGFTVRRVLPVVGRKMVGPWIFFDHMGPVDFPPGQGINVRPHPHVNLATVTYLFEGEILHRDSLGSLQPIRPGDINLMIAGRGIVHSERERPEVTRAAHRLHGLQLWLALPEDDEEVAPAFYHYPSREIPAVEVGGVPLRVMMGTAYGVTSPVKTYASTLYVEAHLQAGQSLQLPDAQERAVYVASGALNARDTAIPEHAMAVFTDRQGIVVEATREARIAVIGGEQVSERFIEWNFVSSRKERIEQAKADWIAQRFPKVAGDEEEFIPCPAADERRNGIAGQNRCAKYIPRFKM</sequence>
<feature type="binding site" evidence="2">
    <location>
        <position position="76"/>
    </location>
    <ligand>
        <name>Fe cation</name>
        <dbReference type="ChEBI" id="CHEBI:24875"/>
    </ligand>
</feature>
<gene>
    <name evidence="6" type="ORF">JYP50_13680</name>
</gene>
<dbReference type="CDD" id="cd02909">
    <property type="entry name" value="cupin_pirin_N"/>
    <property type="match status" value="1"/>
</dbReference>
<organism evidence="6 7">
    <name type="scientific">Parahaliea mediterranea</name>
    <dbReference type="NCBI Taxonomy" id="651086"/>
    <lineage>
        <taxon>Bacteria</taxon>
        <taxon>Pseudomonadati</taxon>
        <taxon>Pseudomonadota</taxon>
        <taxon>Gammaproteobacteria</taxon>
        <taxon>Cellvibrionales</taxon>
        <taxon>Halieaceae</taxon>
        <taxon>Parahaliea</taxon>
    </lineage>
</organism>
<name>A0A939IKT0_9GAMM</name>
<dbReference type="Gene3D" id="2.60.120.10">
    <property type="entry name" value="Jelly Rolls"/>
    <property type="match status" value="2"/>
</dbReference>